<feature type="transmembrane region" description="Helical" evidence="7">
    <location>
        <begin position="140"/>
        <end position="166"/>
    </location>
</feature>
<evidence type="ECO:0000256" key="2">
    <source>
        <dbReference type="ARBA" id="ARBA00010157"/>
    </source>
</evidence>
<dbReference type="PANTHER" id="PTHR33406:SF6">
    <property type="entry name" value="MEMBRANE PROTEIN YDGH-RELATED"/>
    <property type="match status" value="1"/>
</dbReference>
<keyword evidence="10" id="KW-1185">Reference proteome</keyword>
<organism evidence="9 10">
    <name type="scientific">Aeromicrobium panaciterrae</name>
    <dbReference type="NCBI Taxonomy" id="363861"/>
    <lineage>
        <taxon>Bacteria</taxon>
        <taxon>Bacillati</taxon>
        <taxon>Actinomycetota</taxon>
        <taxon>Actinomycetes</taxon>
        <taxon>Propionibacteriales</taxon>
        <taxon>Nocardioidaceae</taxon>
        <taxon>Aeromicrobium</taxon>
    </lineage>
</organism>
<feature type="transmembrane region" description="Helical" evidence="7">
    <location>
        <begin position="804"/>
        <end position="829"/>
    </location>
</feature>
<dbReference type="Pfam" id="PF03176">
    <property type="entry name" value="MMPL"/>
    <property type="match status" value="2"/>
</dbReference>
<evidence type="ECO:0000313" key="10">
    <source>
        <dbReference type="Proteomes" id="UP001257739"/>
    </source>
</evidence>
<evidence type="ECO:0000256" key="3">
    <source>
        <dbReference type="ARBA" id="ARBA00022475"/>
    </source>
</evidence>
<accession>A0ABU1UKR7</accession>
<feature type="transmembrane region" description="Helical" evidence="7">
    <location>
        <begin position="225"/>
        <end position="247"/>
    </location>
</feature>
<feature type="domain" description="Membrane transport protein MMPL" evidence="8">
    <location>
        <begin position="4"/>
        <end position="224"/>
    </location>
</feature>
<protein>
    <submittedName>
        <fullName evidence="9">RND superfamily putative drug exporter</fullName>
    </submittedName>
</protein>
<sequence length="853" mass="88226">MALLRSIVDKADPDPGTKVHITGDPATVADLTTAVDEASKTIHAVSIGLLVLILVLIYRRLVTVLIPLATIGVALVCTRGVLSILGESGLALSSYTSAFVMAIVLGAGTDYSVFLLSRFRDEYRDSGNVTTAIDTATTRIGSALVASAATVILGACTLIAANLGIFSTTGPGMAIAVAVSLAANLTLTPVLISWAGHRIGPAPAIHPESTWSRVGTLVATRPGRVLAGSVLFLAALAAFLPTMTLSFDTRAAQPSTTPSNVGNAALSKHFAPNETLPDYILVTSKRDMRNPKDLASINTLSNAVAKVPGVSSVRSITQPAGKPLREAQISHQLGTLAKELNEADRKLTKAQPGLDQLSDGATELDRGTKQLADGSAQAVSGADQFVTGLTELKAGLGTAADKTDTAASGAAQLADGANQLATGLQGAHDKAAQGVQGLRSIQQALAADPLCGIDPICNKARKGLKQIVDAQEDQLLGGLQDAATAAKRIGSGQSDLADGLRKLHEGLVRAEKGSGELADGQKVFRDKLAQLAAGSEQLADGTSAISPGITQLATETSQLTDGLDEAGTYLTDVRDEANTVDAGGFYLPVSALKDEDLALARKTFLSSDGRVARIQISGKTDPLSVDGVNRYAATHDAAKQAIRGTTLEDTDILATGAGGLGADLQEYLDHDTRYVVGLVLAIVLLILIITLRSLVAPIYLLASVILSCAAALGLTTLFWQHLIGQNIEFNVPVIAFVLLVAVGADYNILLMSRMREGGLNLSRRDVADAVTATGPVITSAGIIFASAFVALIGSSVHGLAQTGFAVAVGLLLDTFVVRTLVVPSCAALLGDRNWWPSKPPVDEPTPQTVDGSS</sequence>
<evidence type="ECO:0000256" key="5">
    <source>
        <dbReference type="ARBA" id="ARBA00022989"/>
    </source>
</evidence>
<feature type="transmembrane region" description="Helical" evidence="7">
    <location>
        <begin position="769"/>
        <end position="792"/>
    </location>
</feature>
<gene>
    <name evidence="9" type="ORF">J2X11_000595</name>
</gene>
<feature type="transmembrane region" description="Helical" evidence="7">
    <location>
        <begin position="65"/>
        <end position="86"/>
    </location>
</feature>
<dbReference type="InterPro" id="IPR023908">
    <property type="entry name" value="xxxLxxG_rpt"/>
</dbReference>
<keyword evidence="3" id="KW-1003">Cell membrane</keyword>
<reference evidence="9 10" key="1">
    <citation type="submission" date="2023-07" db="EMBL/GenBank/DDBJ databases">
        <title>Sorghum-associated microbial communities from plants grown in Nebraska, USA.</title>
        <authorList>
            <person name="Schachtman D."/>
        </authorList>
    </citation>
    <scope>NUCLEOTIDE SEQUENCE [LARGE SCALE GENOMIC DNA]</scope>
    <source>
        <strain evidence="9 10">BE248</strain>
    </source>
</reference>
<feature type="transmembrane region" description="Helical" evidence="7">
    <location>
        <begin position="698"/>
        <end position="719"/>
    </location>
</feature>
<feature type="transmembrane region" description="Helical" evidence="7">
    <location>
        <begin position="172"/>
        <end position="192"/>
    </location>
</feature>
<evidence type="ECO:0000256" key="7">
    <source>
        <dbReference type="SAM" id="Phobius"/>
    </source>
</evidence>
<evidence type="ECO:0000313" key="9">
    <source>
        <dbReference type="EMBL" id="MDR7085756.1"/>
    </source>
</evidence>
<feature type="transmembrane region" description="Helical" evidence="7">
    <location>
        <begin position="98"/>
        <end position="119"/>
    </location>
</feature>
<dbReference type="InterPro" id="IPR004869">
    <property type="entry name" value="MMPL_dom"/>
</dbReference>
<keyword evidence="6 7" id="KW-0472">Membrane</keyword>
<dbReference type="EMBL" id="JAVDWH010000001">
    <property type="protein sequence ID" value="MDR7085756.1"/>
    <property type="molecule type" value="Genomic_DNA"/>
</dbReference>
<comment type="caution">
    <text evidence="9">The sequence shown here is derived from an EMBL/GenBank/DDBJ whole genome shotgun (WGS) entry which is preliminary data.</text>
</comment>
<feature type="transmembrane region" description="Helical" evidence="7">
    <location>
        <begin position="41"/>
        <end position="58"/>
    </location>
</feature>
<dbReference type="InterPro" id="IPR050545">
    <property type="entry name" value="Mycobact_MmpL"/>
</dbReference>
<feature type="transmembrane region" description="Helical" evidence="7">
    <location>
        <begin position="674"/>
        <end position="691"/>
    </location>
</feature>
<proteinExistence type="inferred from homology"/>
<dbReference type="Proteomes" id="UP001257739">
    <property type="component" value="Unassembled WGS sequence"/>
</dbReference>
<dbReference type="SUPFAM" id="SSF82866">
    <property type="entry name" value="Multidrug efflux transporter AcrB transmembrane domain"/>
    <property type="match status" value="2"/>
</dbReference>
<name>A0ABU1UKR7_9ACTN</name>
<evidence type="ECO:0000256" key="1">
    <source>
        <dbReference type="ARBA" id="ARBA00004651"/>
    </source>
</evidence>
<dbReference type="Gene3D" id="1.20.1640.10">
    <property type="entry name" value="Multidrug efflux transporter AcrB transmembrane domain"/>
    <property type="match status" value="2"/>
</dbReference>
<feature type="transmembrane region" description="Helical" evidence="7">
    <location>
        <begin position="731"/>
        <end position="749"/>
    </location>
</feature>
<evidence type="ECO:0000256" key="4">
    <source>
        <dbReference type="ARBA" id="ARBA00022692"/>
    </source>
</evidence>
<comment type="similarity">
    <text evidence="2">Belongs to the resistance-nodulation-cell division (RND) (TC 2.A.6) family. MmpL subfamily.</text>
</comment>
<keyword evidence="4 7" id="KW-0812">Transmembrane</keyword>
<evidence type="ECO:0000259" key="8">
    <source>
        <dbReference type="Pfam" id="PF03176"/>
    </source>
</evidence>
<dbReference type="Gene3D" id="1.10.287.950">
    <property type="entry name" value="Methyl-accepting chemotaxis protein"/>
    <property type="match status" value="1"/>
</dbReference>
<dbReference type="PANTHER" id="PTHR33406">
    <property type="entry name" value="MEMBRANE PROTEIN MJ1562-RELATED"/>
    <property type="match status" value="1"/>
</dbReference>
<keyword evidence="5 7" id="KW-1133">Transmembrane helix</keyword>
<comment type="subcellular location">
    <subcellularLocation>
        <location evidence="1">Cell membrane</location>
        <topology evidence="1">Multi-pass membrane protein</topology>
    </subcellularLocation>
</comment>
<dbReference type="NCBIfam" id="TIGR03057">
    <property type="entry name" value="xxxLxxG_by_4"/>
    <property type="match status" value="3"/>
</dbReference>
<evidence type="ECO:0000256" key="6">
    <source>
        <dbReference type="ARBA" id="ARBA00023136"/>
    </source>
</evidence>
<feature type="domain" description="Membrane transport protein MMPL" evidence="8">
    <location>
        <begin position="569"/>
        <end position="839"/>
    </location>
</feature>